<protein>
    <recommendedName>
        <fullName evidence="4">Initiator Replication protein</fullName>
    </recommendedName>
</protein>
<sequence length="418" mass="48735">MSKKNWKDQIKSLTDNDKGTGSENENKIATTAEGEIFLIDENVPNNVIKRIDKEINSDEINIPNEFVDLLIGKRTGKNSSKVSLLEMPIAATNILFRSIALVKSIQFNAKSRPLQLKLFEDEFKTKQNAKVSLAINIKDISSNVRSDGTVTGRREKVREAIDFLQYNLFVWVVGKNSKGQTVDTKLSYIESPSFTKGKVFFDMNVFWFEQLINLKFYNTTLLQLPKLLGNTRHVVFSIYLERFDSNKWFQWNYKNINELFDLNYSDANSLGKGFLREVRHKLDKNSLKSFQYRVDGDTIWIMPYEMKNLVGNSNVELKSSTLEKLDDNYFANYLARRHQLSKKKKESILDIIKTSNGDKNILKSAYEEFKKHCRRKEIKVSVLKFTGEDFLNKWNTFIFEEYKKTERFKAYPNGFPRV</sequence>
<proteinExistence type="predicted"/>
<name>A0A6N4XWW3_9FLAO</name>
<feature type="region of interest" description="Disordered" evidence="1">
    <location>
        <begin position="1"/>
        <end position="25"/>
    </location>
</feature>
<accession>A0A6N4XWW3</accession>
<organism evidence="2 3">
    <name type="scientific">Chryseobacterium fistulae</name>
    <dbReference type="NCBI Taxonomy" id="2675058"/>
    <lineage>
        <taxon>Bacteria</taxon>
        <taxon>Pseudomonadati</taxon>
        <taxon>Bacteroidota</taxon>
        <taxon>Flavobacteriia</taxon>
        <taxon>Flavobacteriales</taxon>
        <taxon>Weeksellaceae</taxon>
        <taxon>Chryseobacterium group</taxon>
        <taxon>Chryseobacterium</taxon>
    </lineage>
</organism>
<dbReference type="AlphaFoldDB" id="A0A6N4XWW3"/>
<evidence type="ECO:0000313" key="3">
    <source>
        <dbReference type="Proteomes" id="UP000445309"/>
    </source>
</evidence>
<dbReference type="EMBL" id="CACVBY010000155">
    <property type="protein sequence ID" value="CAA7393251.1"/>
    <property type="molecule type" value="Genomic_DNA"/>
</dbReference>
<gene>
    <name evidence="2" type="ORF">CHRY9393_03483</name>
</gene>
<evidence type="ECO:0008006" key="4">
    <source>
        <dbReference type="Google" id="ProtNLM"/>
    </source>
</evidence>
<dbReference type="Proteomes" id="UP000445309">
    <property type="component" value="Unassembled WGS sequence"/>
</dbReference>
<reference evidence="2 3" key="1">
    <citation type="submission" date="2020-01" db="EMBL/GenBank/DDBJ databases">
        <authorList>
            <person name="Rodrigo-Torres L."/>
            <person name="Arahal R. D."/>
            <person name="Lucena T."/>
        </authorList>
    </citation>
    <scope>NUCLEOTIDE SEQUENCE [LARGE SCALE GENOMIC DNA]</scope>
    <source>
        <strain evidence="2 3">CECT 9393</strain>
    </source>
</reference>
<keyword evidence="3" id="KW-1185">Reference proteome</keyword>
<evidence type="ECO:0000256" key="1">
    <source>
        <dbReference type="SAM" id="MobiDB-lite"/>
    </source>
</evidence>
<dbReference type="RefSeq" id="WP_162074386.1">
    <property type="nucleotide sequence ID" value="NZ_CACVBY010000155.1"/>
</dbReference>
<evidence type="ECO:0000313" key="2">
    <source>
        <dbReference type="EMBL" id="CAA7393251.1"/>
    </source>
</evidence>